<feature type="non-terminal residue" evidence="3">
    <location>
        <position position="1"/>
    </location>
</feature>
<evidence type="ECO:0000256" key="1">
    <source>
        <dbReference type="SAM" id="Coils"/>
    </source>
</evidence>
<evidence type="ECO:0000313" key="3">
    <source>
        <dbReference type="EMBL" id="AMS24286.1"/>
    </source>
</evidence>
<accession>A0A142KWG6</accession>
<keyword evidence="1" id="KW-0175">Coiled coil</keyword>
<reference evidence="3" key="2">
    <citation type="submission" date="2016-02" db="EMBL/GenBank/DDBJ databases">
        <authorList>
            <person name="Wen L."/>
            <person name="He K."/>
            <person name="Yang H."/>
        </authorList>
    </citation>
    <scope>NUCLEOTIDE SEQUENCE</scope>
    <source>
        <strain evidence="3">GA-05</strain>
    </source>
</reference>
<keyword evidence="2" id="KW-0732">Signal</keyword>
<proteinExistence type="evidence at transcript level"/>
<evidence type="ECO:0000256" key="2">
    <source>
        <dbReference type="SAM" id="SignalP"/>
    </source>
</evidence>
<feature type="signal peptide" evidence="2">
    <location>
        <begin position="1"/>
        <end position="19"/>
    </location>
</feature>
<dbReference type="EMBL" id="KU695165">
    <property type="protein sequence ID" value="AMS24286.1"/>
    <property type="molecule type" value="mRNA"/>
</dbReference>
<name>A0A142KWG6_PHAPC</name>
<organism evidence="3">
    <name type="scientific">Phakopsora pachyrhizi</name>
    <name type="common">Asian soybean rust disease fungus</name>
    <dbReference type="NCBI Taxonomy" id="170000"/>
    <lineage>
        <taxon>Eukaryota</taxon>
        <taxon>Fungi</taxon>
        <taxon>Dikarya</taxon>
        <taxon>Basidiomycota</taxon>
        <taxon>Pucciniomycotina</taxon>
        <taxon>Pucciniomycetes</taxon>
        <taxon>Pucciniales</taxon>
        <taxon>Phakopsoraceae</taxon>
        <taxon>Phakopsora</taxon>
    </lineage>
</organism>
<sequence length="311" mass="35253">MRISLYTLICVSLNLHSLGCVNFLQISHNPTFTLGNNEISVLPHAVNQPWLRSQRTIITPEGEVTVNMLRGHNSVDQKSLQMQNVIIPYRDLICSYERSDSLALSKSTQGQYKQLAQELDNFKNEKEGKSMEALESLAKKTFNKLKFHHPNSDGETFENAKLMAEWTINRAASKQGVWWSKKDLTRWNKNSIDKMTAIKIGDLLDFDIMTSNHKLSLTNKLKDDLSEALKSLKLEGLSTEGSPLLLSPVIIDLRKFKANDGQTLFDIRLRQFQELQEKPSSSMRGANAILKQPQINGDDQIIKTLCSYLST</sequence>
<feature type="coiled-coil region" evidence="1">
    <location>
        <begin position="105"/>
        <end position="132"/>
    </location>
</feature>
<protein>
    <submittedName>
        <fullName evidence="3">CSEP-15</fullName>
    </submittedName>
</protein>
<dbReference type="AlphaFoldDB" id="A0A142KWG6"/>
<feature type="chain" id="PRO_5007499067" evidence="2">
    <location>
        <begin position="20"/>
        <end position="311"/>
    </location>
</feature>
<reference evidence="3" key="1">
    <citation type="journal article" date="2016" name="Front. Plant Sci.">
        <title>Identification of Phakopsora pachyrhizi Candidate Effectors with Virulence Activity in a Distantly Related Pathosystem.</title>
        <authorList>
            <person name="Kunjeti S.G."/>
            <person name="Iyer G."/>
            <person name="Johnson E."/>
            <person name="Li E."/>
            <person name="Broglie K.E."/>
            <person name="Rauscher G."/>
            <person name="Rairdan G.J."/>
        </authorList>
    </citation>
    <scope>NUCLEOTIDE SEQUENCE</scope>
    <source>
        <strain evidence="3">GA-05</strain>
    </source>
</reference>